<feature type="domain" description="GFO/IDH/MocA-like oxidoreductase" evidence="3">
    <location>
        <begin position="132"/>
        <end position="234"/>
    </location>
</feature>
<dbReference type="Proteomes" id="UP000515860">
    <property type="component" value="Chromosome"/>
</dbReference>
<evidence type="ECO:0000313" key="5">
    <source>
        <dbReference type="Proteomes" id="UP000515860"/>
    </source>
</evidence>
<proteinExistence type="predicted"/>
<sequence>MVKIGLIGAGFMGSMHAACYEALKEEGVQVAAVADLRADYAKKAAEKFGAEIYETGMELIEKADVEAVDICLPTYLHAAHVLAAMKAGKKVFVEKPVCRYPEEGEELLRVQRETGAAVMVGQCIRMWGEYVWLKRAVEDGTYGSLESAVFKRVSSKPDWAWEGWLAKPECSGGVALDMHVHDADYVRYLLGEPEELSAEAARDEAGVIQQIFATYRYGKAAVAVEAGWDYPAAFPFCMAYRIKFERATVVFDSTADPSLVVYPKAGGKVIPELEKEYESENDIGGNVSSLGAYYSELKYFVEGLQGKHPLEAATLDDAIKSVTLVLREIEAAGGLVLP</sequence>
<dbReference type="InterPro" id="IPR050463">
    <property type="entry name" value="Gfo/Idh/MocA_oxidrdct_glycsds"/>
</dbReference>
<dbReference type="Gene3D" id="3.30.360.10">
    <property type="entry name" value="Dihydrodipicolinate Reductase, domain 2"/>
    <property type="match status" value="1"/>
</dbReference>
<dbReference type="KEGG" id="whj:H9Q79_05790"/>
<dbReference type="PANTHER" id="PTHR43818:SF11">
    <property type="entry name" value="BCDNA.GH03377"/>
    <property type="match status" value="1"/>
</dbReference>
<accession>A0A7G9GG66</accession>
<dbReference type="RefSeq" id="WP_118643921.1">
    <property type="nucleotide sequence ID" value="NZ_CP060635.1"/>
</dbReference>
<keyword evidence="5" id="KW-1185">Reference proteome</keyword>
<protein>
    <submittedName>
        <fullName evidence="4">Gfo/Idh/MocA family oxidoreductase</fullName>
    </submittedName>
</protein>
<evidence type="ECO:0000259" key="2">
    <source>
        <dbReference type="Pfam" id="PF01408"/>
    </source>
</evidence>
<organism evidence="4 5">
    <name type="scientific">Wansuia hejianensis</name>
    <dbReference type="NCBI Taxonomy" id="2763667"/>
    <lineage>
        <taxon>Bacteria</taxon>
        <taxon>Bacillati</taxon>
        <taxon>Bacillota</taxon>
        <taxon>Clostridia</taxon>
        <taxon>Lachnospirales</taxon>
        <taxon>Lachnospiraceae</taxon>
        <taxon>Wansuia</taxon>
    </lineage>
</organism>
<dbReference type="AlphaFoldDB" id="A0A7G9GG66"/>
<evidence type="ECO:0000259" key="3">
    <source>
        <dbReference type="Pfam" id="PF22725"/>
    </source>
</evidence>
<dbReference type="InterPro" id="IPR036291">
    <property type="entry name" value="NAD(P)-bd_dom_sf"/>
</dbReference>
<dbReference type="SUPFAM" id="SSF55347">
    <property type="entry name" value="Glyceraldehyde-3-phosphate dehydrogenase-like, C-terminal domain"/>
    <property type="match status" value="1"/>
</dbReference>
<reference evidence="4 5" key="1">
    <citation type="submission" date="2020-08" db="EMBL/GenBank/DDBJ databases">
        <authorList>
            <person name="Liu C."/>
            <person name="Sun Q."/>
        </authorList>
    </citation>
    <scope>NUCLEOTIDE SEQUENCE [LARGE SCALE GENOMIC DNA]</scope>
    <source>
        <strain evidence="4 5">NSJ-29</strain>
    </source>
</reference>
<dbReference type="InterPro" id="IPR055170">
    <property type="entry name" value="GFO_IDH_MocA-like_dom"/>
</dbReference>
<dbReference type="PANTHER" id="PTHR43818">
    <property type="entry name" value="BCDNA.GH03377"/>
    <property type="match status" value="1"/>
</dbReference>
<gene>
    <name evidence="4" type="ORF">H9Q79_05790</name>
</gene>
<dbReference type="EMBL" id="CP060635">
    <property type="protein sequence ID" value="QNM09798.1"/>
    <property type="molecule type" value="Genomic_DNA"/>
</dbReference>
<dbReference type="GO" id="GO:0000166">
    <property type="term" value="F:nucleotide binding"/>
    <property type="evidence" value="ECO:0007669"/>
    <property type="project" value="InterPro"/>
</dbReference>
<dbReference type="Pfam" id="PF01408">
    <property type="entry name" value="GFO_IDH_MocA"/>
    <property type="match status" value="1"/>
</dbReference>
<dbReference type="InterPro" id="IPR000683">
    <property type="entry name" value="Gfo/Idh/MocA-like_OxRdtase_N"/>
</dbReference>
<evidence type="ECO:0000256" key="1">
    <source>
        <dbReference type="ARBA" id="ARBA00023002"/>
    </source>
</evidence>
<name>A0A7G9GG66_9FIRM</name>
<dbReference type="Gene3D" id="3.40.50.720">
    <property type="entry name" value="NAD(P)-binding Rossmann-like Domain"/>
    <property type="match status" value="1"/>
</dbReference>
<dbReference type="Pfam" id="PF22725">
    <property type="entry name" value="GFO_IDH_MocA_C3"/>
    <property type="match status" value="1"/>
</dbReference>
<dbReference type="GO" id="GO:0016491">
    <property type="term" value="F:oxidoreductase activity"/>
    <property type="evidence" value="ECO:0007669"/>
    <property type="project" value="UniProtKB-KW"/>
</dbReference>
<dbReference type="SUPFAM" id="SSF51735">
    <property type="entry name" value="NAD(P)-binding Rossmann-fold domains"/>
    <property type="match status" value="1"/>
</dbReference>
<evidence type="ECO:0000313" key="4">
    <source>
        <dbReference type="EMBL" id="QNM09798.1"/>
    </source>
</evidence>
<feature type="domain" description="Gfo/Idh/MocA-like oxidoreductase N-terminal" evidence="2">
    <location>
        <begin position="2"/>
        <end position="121"/>
    </location>
</feature>
<keyword evidence="1" id="KW-0560">Oxidoreductase</keyword>